<feature type="region of interest" description="Disordered" evidence="2">
    <location>
        <begin position="1"/>
        <end position="21"/>
    </location>
</feature>
<dbReference type="AlphaFoldDB" id="A0AAV4E2D3"/>
<dbReference type="InterPro" id="IPR001936">
    <property type="entry name" value="RasGAP_dom"/>
</dbReference>
<keyword evidence="5" id="KW-1185">Reference proteome</keyword>
<reference evidence="4 5" key="1">
    <citation type="journal article" date="2021" name="Elife">
        <title>Chloroplast acquisition without the gene transfer in kleptoplastic sea slugs, Plakobranchus ocellatus.</title>
        <authorList>
            <person name="Maeda T."/>
            <person name="Takahashi S."/>
            <person name="Yoshida T."/>
            <person name="Shimamura S."/>
            <person name="Takaki Y."/>
            <person name="Nagai Y."/>
            <person name="Toyoda A."/>
            <person name="Suzuki Y."/>
            <person name="Arimoto A."/>
            <person name="Ishii H."/>
            <person name="Satoh N."/>
            <person name="Nishiyama T."/>
            <person name="Hasebe M."/>
            <person name="Maruyama T."/>
            <person name="Minagawa J."/>
            <person name="Obokata J."/>
            <person name="Shigenobu S."/>
        </authorList>
    </citation>
    <scope>NUCLEOTIDE SEQUENCE [LARGE SCALE GENOMIC DNA]</scope>
</reference>
<dbReference type="GO" id="GO:0005938">
    <property type="term" value="C:cell cortex"/>
    <property type="evidence" value="ECO:0007669"/>
    <property type="project" value="TreeGrafter"/>
</dbReference>
<evidence type="ECO:0000256" key="2">
    <source>
        <dbReference type="SAM" id="MobiDB-lite"/>
    </source>
</evidence>
<dbReference type="GO" id="GO:1903479">
    <property type="term" value="P:mitotic actomyosin contractile ring assembly actin filament organization"/>
    <property type="evidence" value="ECO:0007669"/>
    <property type="project" value="TreeGrafter"/>
</dbReference>
<proteinExistence type="predicted"/>
<evidence type="ECO:0000313" key="4">
    <source>
        <dbReference type="EMBL" id="GFO50435.1"/>
    </source>
</evidence>
<gene>
    <name evidence="4" type="ORF">PoB_007694000</name>
</gene>
<dbReference type="Gene3D" id="1.10.506.10">
    <property type="entry name" value="GTPase Activation - p120gap, domain 1"/>
    <property type="match status" value="1"/>
</dbReference>
<dbReference type="Pfam" id="PF00616">
    <property type="entry name" value="RasGAP"/>
    <property type="match status" value="1"/>
</dbReference>
<comment type="caution">
    <text evidence="4">The sequence shown here is derived from an EMBL/GenBank/DDBJ whole genome shotgun (WGS) entry which is preliminary data.</text>
</comment>
<evidence type="ECO:0000259" key="3">
    <source>
        <dbReference type="PROSITE" id="PS50018"/>
    </source>
</evidence>
<accession>A0AAV4E2D3</accession>
<dbReference type="Proteomes" id="UP000735302">
    <property type="component" value="Unassembled WGS sequence"/>
</dbReference>
<dbReference type="PROSITE" id="PS50018">
    <property type="entry name" value="RAS_GTPASE_ACTIV_2"/>
    <property type="match status" value="1"/>
</dbReference>
<feature type="domain" description="Ras-GAP" evidence="3">
    <location>
        <begin position="576"/>
        <end position="734"/>
    </location>
</feature>
<keyword evidence="1" id="KW-0175">Coiled coil</keyword>
<evidence type="ECO:0000313" key="5">
    <source>
        <dbReference type="Proteomes" id="UP000735302"/>
    </source>
</evidence>
<feature type="coiled-coil region" evidence="1">
    <location>
        <begin position="422"/>
        <end position="456"/>
    </location>
</feature>
<sequence>MDRGMHQRRAPSYHRTGRSRGLHFRHTDNINHWLRAMEEIGLPSVGDVMKQCQVLAELLGAHSGTFAEAKHLNEEDTSLNKEDIQHAVNEANLNADVQFQKNQTVLIVNEALTNRDSDLLMKALQNPVIELAPVQPAAGQLYLEELASMREEKGQNLEFDEIDAALQVIAAIVAINQAIDVGDSEMTCKALQNPAAHITNLEEANQDKYQSSLATQKSNKADESGDEVAELWLEEIQSCVDKGNSNFQEGMRISASVSAVNEALAAGDQEALLTALCASDLNVHSVTGECIDGYQEALNKAIEDSSSQGETGSGWMMNRLKDNTKFFYNVHTKDHAWTRGDNVVKDYSLLTKDEIQRVVSEVTAKHDREMLFKANEGLVTKIQAHVRGHMVPKEENPPLAVVRKFVHLLDASDNDYAEELELQKLRQQVVAEIRSNQQLEQDLDQMDIKIGLLIKNRITLQDVVTHNKKLTKLGEEGKRGGGLKGLSKENHERLETYQHLFYLLQTCPNYLAKLIFEMPQSRTTKFMEAVIYSLFNYGANQREEYLLTKLFQTALEEEIISKVDKMTDIVTGNPLVVKMIVGFNSGLPYDVSTEQALEHEEVKQQIEETIKRLQDITDLFLNKILSSLDSIPSTLTSAKLCMKQNQKTTSVNNLSQECIGRMLVEKKIVRTVPILSRDPYTEIVGNLLYYRYINSAIVAPDAFDIVNIGAEKALTSDQRRNLGSIAKILQFAASNKGHLTIIDFLVYRKYCLSACDVDEPEKKFNVDQYSDVTMIAKPVVYISVGEIVNTHQLLLKHQDTIAPDPGDPLHELLEDLGEAPPTIDELLGTEITGDEAANDALRQQMAKTEISLTLSNKFEVQTDDKADMKSLLIR</sequence>
<dbReference type="SUPFAM" id="SSF48350">
    <property type="entry name" value="GTPase activation domain, GAP"/>
    <property type="match status" value="1"/>
</dbReference>
<dbReference type="GO" id="GO:0051015">
    <property type="term" value="F:actin filament binding"/>
    <property type="evidence" value="ECO:0007669"/>
    <property type="project" value="TreeGrafter"/>
</dbReference>
<dbReference type="SMART" id="SM00323">
    <property type="entry name" value="RasGAP"/>
    <property type="match status" value="1"/>
</dbReference>
<dbReference type="GO" id="GO:0005516">
    <property type="term" value="F:calmodulin binding"/>
    <property type="evidence" value="ECO:0007669"/>
    <property type="project" value="TreeGrafter"/>
</dbReference>
<dbReference type="GO" id="GO:0005096">
    <property type="term" value="F:GTPase activator activity"/>
    <property type="evidence" value="ECO:0007669"/>
    <property type="project" value="TreeGrafter"/>
</dbReference>
<dbReference type="PANTHER" id="PTHR14149:SF14">
    <property type="entry name" value="CALPONIN-HOMOLOGY (CH) DOMAIN-CONTAINING PROTEIN"/>
    <property type="match status" value="1"/>
</dbReference>
<dbReference type="PANTHER" id="PTHR14149">
    <property type="entry name" value="RAS GTPASE-ACTIVATING PROTEIN WITH IQ MOTIF"/>
    <property type="match status" value="1"/>
</dbReference>
<protein>
    <submittedName>
        <fullName evidence="4">Ras GTPase-activating-like protein iqgap1</fullName>
    </submittedName>
</protein>
<organism evidence="4 5">
    <name type="scientific">Plakobranchus ocellatus</name>
    <dbReference type="NCBI Taxonomy" id="259542"/>
    <lineage>
        <taxon>Eukaryota</taxon>
        <taxon>Metazoa</taxon>
        <taxon>Spiralia</taxon>
        <taxon>Lophotrochozoa</taxon>
        <taxon>Mollusca</taxon>
        <taxon>Gastropoda</taxon>
        <taxon>Heterobranchia</taxon>
        <taxon>Euthyneura</taxon>
        <taxon>Panpulmonata</taxon>
        <taxon>Sacoglossa</taxon>
        <taxon>Placobranchoidea</taxon>
        <taxon>Plakobranchidae</taxon>
        <taxon>Plakobranchus</taxon>
    </lineage>
</organism>
<evidence type="ECO:0000256" key="1">
    <source>
        <dbReference type="SAM" id="Coils"/>
    </source>
</evidence>
<dbReference type="EMBL" id="BLXT01008609">
    <property type="protein sequence ID" value="GFO50435.1"/>
    <property type="molecule type" value="Genomic_DNA"/>
</dbReference>
<dbReference type="InterPro" id="IPR008936">
    <property type="entry name" value="Rho_GTPase_activation_prot"/>
</dbReference>
<dbReference type="PROSITE" id="PS50096">
    <property type="entry name" value="IQ"/>
    <property type="match status" value="1"/>
</dbReference>
<name>A0AAV4E2D3_9GAST</name>